<protein>
    <submittedName>
        <fullName evidence="1">Uncharacterized protein</fullName>
    </submittedName>
</protein>
<comment type="caution">
    <text evidence="1">The sequence shown here is derived from an EMBL/GenBank/DDBJ whole genome shotgun (WGS) entry which is preliminary data.</text>
</comment>
<dbReference type="EMBL" id="AMFJ01034064">
    <property type="protein sequence ID" value="EKD30425.1"/>
    <property type="molecule type" value="Genomic_DNA"/>
</dbReference>
<evidence type="ECO:0000313" key="1">
    <source>
        <dbReference type="EMBL" id="EKD30425.1"/>
    </source>
</evidence>
<sequence length="86" mass="9845">MAGYNTPDSAIQVIYVPYEIIPDSRRKLCSGCGIARHRYPSGRYDQVPRNEESGSDKSETGIEIFHRGRYKGIYVVCFNLKIIQIF</sequence>
<organism evidence="1">
    <name type="scientific">uncultured bacterium</name>
    <name type="common">gcode 4</name>
    <dbReference type="NCBI Taxonomy" id="1234023"/>
    <lineage>
        <taxon>Bacteria</taxon>
        <taxon>environmental samples</taxon>
    </lineage>
</organism>
<dbReference type="AlphaFoldDB" id="K1XJ79"/>
<proteinExistence type="predicted"/>
<gene>
    <name evidence="1" type="ORF">ACD_78C00064G0004</name>
</gene>
<accession>K1XJ79</accession>
<name>K1XJ79_9BACT</name>
<reference evidence="1" key="1">
    <citation type="journal article" date="2012" name="Science">
        <title>Fermentation, hydrogen, and sulfur metabolism in multiple uncultivated bacterial phyla.</title>
        <authorList>
            <person name="Wrighton K.C."/>
            <person name="Thomas B.C."/>
            <person name="Sharon I."/>
            <person name="Miller C.S."/>
            <person name="Castelle C.J."/>
            <person name="VerBerkmoes N.C."/>
            <person name="Wilkins M.J."/>
            <person name="Hettich R.L."/>
            <person name="Lipton M.S."/>
            <person name="Williams K.H."/>
            <person name="Long P.E."/>
            <person name="Banfield J.F."/>
        </authorList>
    </citation>
    <scope>NUCLEOTIDE SEQUENCE [LARGE SCALE GENOMIC DNA]</scope>
</reference>